<keyword evidence="1" id="KW-1133">Transmembrane helix</keyword>
<dbReference type="EMBL" id="JAENIJ010000044">
    <property type="protein sequence ID" value="MBK1884358.1"/>
    <property type="molecule type" value="Genomic_DNA"/>
</dbReference>
<protein>
    <submittedName>
        <fullName evidence="2">Uncharacterized protein</fullName>
    </submittedName>
</protein>
<dbReference type="RefSeq" id="WP_200273464.1">
    <property type="nucleotide sequence ID" value="NZ_JAENIJ010000044.1"/>
</dbReference>
<accession>A0A934SFR3</accession>
<evidence type="ECO:0000313" key="3">
    <source>
        <dbReference type="Proteomes" id="UP000603141"/>
    </source>
</evidence>
<proteinExistence type="predicted"/>
<sequence length="66" mass="7466">MSLKGFHIAFVTICTFLSAFFLLWGLVFSRDQPSLSLPFIIIGSVGMLLMPVYGVYFYRKASKIIL</sequence>
<comment type="caution">
    <text evidence="2">The sequence shown here is derived from an EMBL/GenBank/DDBJ whole genome shotgun (WGS) entry which is preliminary data.</text>
</comment>
<dbReference type="AlphaFoldDB" id="A0A934SFR3"/>
<organism evidence="2 3">
    <name type="scientific">Luteolibacter pohnpeiensis</name>
    <dbReference type="NCBI Taxonomy" id="454153"/>
    <lineage>
        <taxon>Bacteria</taxon>
        <taxon>Pseudomonadati</taxon>
        <taxon>Verrucomicrobiota</taxon>
        <taxon>Verrucomicrobiia</taxon>
        <taxon>Verrucomicrobiales</taxon>
        <taxon>Verrucomicrobiaceae</taxon>
        <taxon>Luteolibacter</taxon>
    </lineage>
</organism>
<keyword evidence="1" id="KW-0812">Transmembrane</keyword>
<keyword evidence="3" id="KW-1185">Reference proteome</keyword>
<keyword evidence="1" id="KW-0472">Membrane</keyword>
<evidence type="ECO:0000313" key="2">
    <source>
        <dbReference type="EMBL" id="MBK1884358.1"/>
    </source>
</evidence>
<name>A0A934SFR3_9BACT</name>
<feature type="transmembrane region" description="Helical" evidence="1">
    <location>
        <begin position="39"/>
        <end position="58"/>
    </location>
</feature>
<feature type="transmembrane region" description="Helical" evidence="1">
    <location>
        <begin position="7"/>
        <end position="27"/>
    </location>
</feature>
<dbReference type="Proteomes" id="UP000603141">
    <property type="component" value="Unassembled WGS sequence"/>
</dbReference>
<evidence type="ECO:0000256" key="1">
    <source>
        <dbReference type="SAM" id="Phobius"/>
    </source>
</evidence>
<reference evidence="2" key="1">
    <citation type="submission" date="2021-01" db="EMBL/GenBank/DDBJ databases">
        <title>Modified the classification status of verrucomicrobia.</title>
        <authorList>
            <person name="Feng X."/>
        </authorList>
    </citation>
    <scope>NUCLEOTIDE SEQUENCE</scope>
    <source>
        <strain evidence="2">KCTC 22041</strain>
    </source>
</reference>
<gene>
    <name evidence="2" type="ORF">JIN85_18215</name>
</gene>